<name>A0ACB8LD34_CITSI</name>
<keyword evidence="2" id="KW-1185">Reference proteome</keyword>
<sequence>MDPQAFIRLSIGSLGLRIPGSALNSAESGIHAFSSPCLCEIRLRGFPVQTTQVPLVSSPEALPDIHSIASSFYLEESDLKALLTPGCFYSPHAYLEVVVFTGRKGFHCGVGIKRHQIGTFKLEVGPEWGEGKPIILFNGWIGIGKNKQETGKPGAELHLKVKLDPDPRYVFQFEDVTMLSPQIVQLQGSIKQPIFSCKFSRDRGPQVDLLSSYWSGSVDCNALETERRERKGWKVVIGLLGPTQELG</sequence>
<reference evidence="2" key="1">
    <citation type="journal article" date="2023" name="Hortic. Res.">
        <title>A chromosome-level phased genome enabling allele-level studies in sweet orange: a case study on citrus Huanglongbing tolerance.</title>
        <authorList>
            <person name="Wu B."/>
            <person name="Yu Q."/>
            <person name="Deng Z."/>
            <person name="Duan Y."/>
            <person name="Luo F."/>
            <person name="Gmitter F. Jr."/>
        </authorList>
    </citation>
    <scope>NUCLEOTIDE SEQUENCE [LARGE SCALE GENOMIC DNA]</scope>
    <source>
        <strain evidence="2">cv. Valencia</strain>
    </source>
</reference>
<protein>
    <submittedName>
        <fullName evidence="1">Uncharacterized protein</fullName>
    </submittedName>
</protein>
<dbReference type="Proteomes" id="UP000829398">
    <property type="component" value="Chromosome 4"/>
</dbReference>
<evidence type="ECO:0000313" key="1">
    <source>
        <dbReference type="EMBL" id="KAH9771110.1"/>
    </source>
</evidence>
<evidence type="ECO:0000313" key="2">
    <source>
        <dbReference type="Proteomes" id="UP000829398"/>
    </source>
</evidence>
<comment type="caution">
    <text evidence="1">The sequence shown here is derived from an EMBL/GenBank/DDBJ whole genome shotgun (WGS) entry which is preliminary data.</text>
</comment>
<gene>
    <name evidence="1" type="ORF">KPL71_012588</name>
</gene>
<organism evidence="1 2">
    <name type="scientific">Citrus sinensis</name>
    <name type="common">Sweet orange</name>
    <name type="synonym">Citrus aurantium var. sinensis</name>
    <dbReference type="NCBI Taxonomy" id="2711"/>
    <lineage>
        <taxon>Eukaryota</taxon>
        <taxon>Viridiplantae</taxon>
        <taxon>Streptophyta</taxon>
        <taxon>Embryophyta</taxon>
        <taxon>Tracheophyta</taxon>
        <taxon>Spermatophyta</taxon>
        <taxon>Magnoliopsida</taxon>
        <taxon>eudicotyledons</taxon>
        <taxon>Gunneridae</taxon>
        <taxon>Pentapetalae</taxon>
        <taxon>rosids</taxon>
        <taxon>malvids</taxon>
        <taxon>Sapindales</taxon>
        <taxon>Rutaceae</taxon>
        <taxon>Aurantioideae</taxon>
        <taxon>Citrus</taxon>
    </lineage>
</organism>
<proteinExistence type="predicted"/>
<dbReference type="EMBL" id="CM039173">
    <property type="protein sequence ID" value="KAH9771110.1"/>
    <property type="molecule type" value="Genomic_DNA"/>
</dbReference>
<accession>A0ACB8LD34</accession>